<dbReference type="EMBL" id="FN393080">
    <property type="protein sequence ID" value="CAY81625.1"/>
    <property type="molecule type" value="Genomic_DNA"/>
</dbReference>
<proteinExistence type="predicted"/>
<evidence type="ECO:0000313" key="1">
    <source>
        <dbReference type="EMBL" id="CAY81625.1"/>
    </source>
</evidence>
<accession>C8ZE09</accession>
<sequence>MFLAICDMPAFGPLNLILLLTMRLKSSVICSGTS</sequence>
<organism evidence="1">
    <name type="scientific">Saccharomyces cerevisiae (strain Lalvin EC1118 / Prise de mousse)</name>
    <name type="common">Baker's yeast</name>
    <dbReference type="NCBI Taxonomy" id="643680"/>
    <lineage>
        <taxon>Eukaryota</taxon>
        <taxon>Fungi</taxon>
        <taxon>Dikarya</taxon>
        <taxon>Ascomycota</taxon>
        <taxon>Saccharomycotina</taxon>
        <taxon>Saccharomycetes</taxon>
        <taxon>Saccharomycetales</taxon>
        <taxon>Saccharomycetaceae</taxon>
        <taxon>Saccharomyces</taxon>
    </lineage>
</organism>
<dbReference type="AlphaFoldDB" id="C8ZE09"/>
<gene>
    <name evidence="1" type="ORF">EC1118_1L7_2773g</name>
</gene>
<reference evidence="1" key="1">
    <citation type="journal article" date="2009" name="Proc. Natl. Acad. Sci. U.S.A.">
        <title>Eukaryote-to-eukaryote gene transfer events revealed by the genome sequence of the wine yeast Saccharomyces cerevisiae EC1118.</title>
        <authorList>
            <person name="Novo M."/>
            <person name="Bigey F."/>
            <person name="Beyne E."/>
            <person name="Galeote V."/>
            <person name="Gavory F."/>
            <person name="Mallet S."/>
            <person name="Cambot B."/>
            <person name="Legras J.L."/>
            <person name="Wincker P."/>
            <person name="Casaregola S."/>
            <person name="Dequin S."/>
        </authorList>
    </citation>
    <scope>NUCLEOTIDE SEQUENCE [LARGE SCALE GENOMIC DNA]</scope>
    <source>
        <strain evidence="1">Lalvin EC1118</strain>
        <strain>Lalvin EC1118 / Prise de mousse</strain>
    </source>
</reference>
<dbReference type="HOGENOM" id="CLU_3377401_0_0_1"/>
<name>C8ZE09_YEAS8</name>
<protein>
    <submittedName>
        <fullName evidence="1">EC1118_1L7_2773p</fullName>
    </submittedName>
</protein>